<dbReference type="Gene3D" id="3.40.50.12780">
    <property type="entry name" value="N-terminal domain of ligase-like"/>
    <property type="match status" value="2"/>
</dbReference>
<evidence type="ECO:0000313" key="5">
    <source>
        <dbReference type="Proteomes" id="UP000233398"/>
    </source>
</evidence>
<dbReference type="PROSITE" id="PS00455">
    <property type="entry name" value="AMP_BINDING"/>
    <property type="match status" value="1"/>
</dbReference>
<evidence type="ECO:0000256" key="1">
    <source>
        <dbReference type="ARBA" id="ARBA00022741"/>
    </source>
</evidence>
<evidence type="ECO:0000259" key="3">
    <source>
        <dbReference type="Pfam" id="PF00501"/>
    </source>
</evidence>
<keyword evidence="5" id="KW-1185">Reference proteome</keyword>
<dbReference type="GO" id="GO:0005524">
    <property type="term" value="F:ATP binding"/>
    <property type="evidence" value="ECO:0007669"/>
    <property type="project" value="UniProtKB-KW"/>
</dbReference>
<dbReference type="InterPro" id="IPR020845">
    <property type="entry name" value="AMP-binding_CS"/>
</dbReference>
<name>A0A2N0VLH6_9BACT</name>
<dbReference type="Pfam" id="PF00501">
    <property type="entry name" value="AMP-binding"/>
    <property type="match status" value="1"/>
</dbReference>
<evidence type="ECO:0000313" key="4">
    <source>
        <dbReference type="EMBL" id="PKD45042.1"/>
    </source>
</evidence>
<proteinExistence type="predicted"/>
<evidence type="ECO:0000256" key="2">
    <source>
        <dbReference type="ARBA" id="ARBA00022840"/>
    </source>
</evidence>
<keyword evidence="2" id="KW-0067">ATP-binding</keyword>
<dbReference type="Proteomes" id="UP000233398">
    <property type="component" value="Unassembled WGS sequence"/>
</dbReference>
<feature type="domain" description="AMP-dependent synthetase/ligase" evidence="3">
    <location>
        <begin position="25"/>
        <end position="423"/>
    </location>
</feature>
<dbReference type="CDD" id="cd05907">
    <property type="entry name" value="VL_LC_FACS_like"/>
    <property type="match status" value="1"/>
</dbReference>
<dbReference type="GO" id="GO:0004467">
    <property type="term" value="F:long-chain fatty acid-CoA ligase activity"/>
    <property type="evidence" value="ECO:0007669"/>
    <property type="project" value="TreeGrafter"/>
</dbReference>
<gene>
    <name evidence="4" type="ORF">CWD77_06185</name>
</gene>
<dbReference type="GO" id="GO:0016020">
    <property type="term" value="C:membrane"/>
    <property type="evidence" value="ECO:0007669"/>
    <property type="project" value="TreeGrafter"/>
</dbReference>
<comment type="caution">
    <text evidence="4">The sequence shown here is derived from an EMBL/GenBank/DDBJ whole genome shotgun (WGS) entry which is preliminary data.</text>
</comment>
<sequence>MKYSPTTLPDLLDKGLEKYTDSRFAVTKRNGNWIKTSKIEFVEKVRNFAMGLYELGVRPGDKVSIHSENCAEWIICDLAILSIGAANVPIYSTQPGDQIKYILENSEAKVHIVSDEEMFAETKSLIKDVKNVKAIISIHQTKHKKLKLFDAVIKSGQKYAEENPELFDQLKSEVKPDDIATLIYTSGTTGVPKGVMLTHNNIASNVQYSLDRLPFEEERFKGENVLSYLPLSHVFERMIDYMYVAMGSEIYYIETIDEIRDDFLYVKPFFLATVPRLLEKIQTGVKVRGQEFSGLKKNLYYWAIYRTEEYDPEHPPTGLEAIKHKIADKLVYSKIRDMFGGNLSGVVSGGAALSPEVFQFMNAIGIICVQGYGLTETSPVISVQNPGNMRIGTSGKPLEDVEVKIAEDKEILVRGPNVMKGYYNMPEQTAEVLNEDGWFKTGDIGKLDDDGFLYITDRKKSMFKLSTGKYVAPQNIENKLINSGYIDQVVVIGYQRKFCSALIVPTYDNVIKRLKRDRYTPEKPYSKDDKVRELIQKEVDKTNKELSPWEQVKKFVLLEEPLSIDSGELTPTMKVKRSVVKEKYDEEIESMYQEE</sequence>
<protein>
    <submittedName>
        <fullName evidence="4">Long-chain fatty acid--CoA ligase</fullName>
    </submittedName>
</protein>
<dbReference type="PANTHER" id="PTHR43272:SF33">
    <property type="entry name" value="AMP-BINDING DOMAIN-CONTAINING PROTEIN-RELATED"/>
    <property type="match status" value="1"/>
</dbReference>
<keyword evidence="1" id="KW-0547">Nucleotide-binding</keyword>
<accession>A0A2N0VLH6</accession>
<organism evidence="4 5">
    <name type="scientific">Rhodohalobacter barkolensis</name>
    <dbReference type="NCBI Taxonomy" id="2053187"/>
    <lineage>
        <taxon>Bacteria</taxon>
        <taxon>Pseudomonadati</taxon>
        <taxon>Balneolota</taxon>
        <taxon>Balneolia</taxon>
        <taxon>Balneolales</taxon>
        <taxon>Balneolaceae</taxon>
        <taxon>Rhodohalobacter</taxon>
    </lineage>
</organism>
<dbReference type="SUPFAM" id="SSF56801">
    <property type="entry name" value="Acetyl-CoA synthetase-like"/>
    <property type="match status" value="1"/>
</dbReference>
<dbReference type="AlphaFoldDB" id="A0A2N0VLH6"/>
<dbReference type="EMBL" id="PISP01000001">
    <property type="protein sequence ID" value="PKD45042.1"/>
    <property type="molecule type" value="Genomic_DNA"/>
</dbReference>
<dbReference type="InterPro" id="IPR042099">
    <property type="entry name" value="ANL_N_sf"/>
</dbReference>
<dbReference type="RefSeq" id="WP_101072423.1">
    <property type="nucleotide sequence ID" value="NZ_PISP01000001.1"/>
</dbReference>
<dbReference type="InterPro" id="IPR000873">
    <property type="entry name" value="AMP-dep_synth/lig_dom"/>
</dbReference>
<keyword evidence="4" id="KW-0436">Ligase</keyword>
<dbReference type="OrthoDB" id="9778383at2"/>
<dbReference type="Pfam" id="PF23562">
    <property type="entry name" value="AMP-binding_C_3"/>
    <property type="match status" value="1"/>
</dbReference>
<reference evidence="4 5" key="1">
    <citation type="submission" date="2017-11" db="EMBL/GenBank/DDBJ databases">
        <title>Rhodohalobacter 15182 sp. nov., isolated from a salt lake.</title>
        <authorList>
            <person name="Han S."/>
        </authorList>
    </citation>
    <scope>NUCLEOTIDE SEQUENCE [LARGE SCALE GENOMIC DNA]</scope>
    <source>
        <strain evidence="4 5">15182</strain>
    </source>
</reference>
<dbReference type="PANTHER" id="PTHR43272">
    <property type="entry name" value="LONG-CHAIN-FATTY-ACID--COA LIGASE"/>
    <property type="match status" value="1"/>
</dbReference>